<evidence type="ECO:0000313" key="4">
    <source>
        <dbReference type="Proteomes" id="UP000216885"/>
    </source>
</evidence>
<proteinExistence type="inferred from homology"/>
<protein>
    <submittedName>
        <fullName evidence="3">MFS transporter</fullName>
    </submittedName>
</protein>
<feature type="signal peptide" evidence="2">
    <location>
        <begin position="1"/>
        <end position="23"/>
    </location>
</feature>
<comment type="similarity">
    <text evidence="1">Belongs to the UPF0065 (bug) family.</text>
</comment>
<dbReference type="SUPFAM" id="SSF53850">
    <property type="entry name" value="Periplasmic binding protein-like II"/>
    <property type="match status" value="1"/>
</dbReference>
<dbReference type="PANTHER" id="PTHR42928">
    <property type="entry name" value="TRICARBOXYLATE-BINDING PROTEIN"/>
    <property type="match status" value="1"/>
</dbReference>
<dbReference type="CDD" id="cd13578">
    <property type="entry name" value="PBP2_Bug27"/>
    <property type="match status" value="1"/>
</dbReference>
<feature type="chain" id="PRO_5013057117" evidence="2">
    <location>
        <begin position="24"/>
        <end position="325"/>
    </location>
</feature>
<dbReference type="OrthoDB" id="9780943at2"/>
<keyword evidence="4" id="KW-1185">Reference proteome</keyword>
<reference evidence="3 4" key="1">
    <citation type="submission" date="2017-05" db="EMBL/GenBank/DDBJ databases">
        <title>Complete and WGS of Bordetella genogroups.</title>
        <authorList>
            <person name="Spilker T."/>
            <person name="LiPuma J."/>
        </authorList>
    </citation>
    <scope>NUCLEOTIDE SEQUENCE [LARGE SCALE GENOMIC DNA]</scope>
    <source>
        <strain evidence="3 4">AU9919</strain>
    </source>
</reference>
<evidence type="ECO:0000256" key="2">
    <source>
        <dbReference type="SAM" id="SignalP"/>
    </source>
</evidence>
<evidence type="ECO:0000256" key="1">
    <source>
        <dbReference type="ARBA" id="ARBA00006987"/>
    </source>
</evidence>
<dbReference type="EMBL" id="NEVQ01000013">
    <property type="protein sequence ID" value="OZI56698.1"/>
    <property type="molecule type" value="Genomic_DNA"/>
</dbReference>
<dbReference type="AlphaFoldDB" id="A0A261U401"/>
<dbReference type="RefSeq" id="WP_094821923.1">
    <property type="nucleotide sequence ID" value="NZ_NEVO01000008.1"/>
</dbReference>
<name>A0A261U401_9BORD</name>
<evidence type="ECO:0000313" key="3">
    <source>
        <dbReference type="EMBL" id="OZI56698.1"/>
    </source>
</evidence>
<dbReference type="PANTHER" id="PTHR42928:SF5">
    <property type="entry name" value="BLR1237 PROTEIN"/>
    <property type="match status" value="1"/>
</dbReference>
<sequence length="325" mass="34055">MQRVLSVLAIGVSSVFIASPATAADTANYPDRPIKIVVPFPPGGSTDVLIRLIGPRLSTRLGQTVVVENKPGASATVGADNVARASPDGYTLLAASAHHTIAQAVIPTLNYRIDKSFAPIGTIAMVPNLVVVNSTLPAKNIAELVTLTKAEPERFNYGSAGPGSAHHLIGEMFKLRTGAQLTHVPYAGSAPAVTGLLSNQVQVMFDTVPSALPHIRAGKTRALAVTTAKRSSALPDVPTLQESGLDGFDVGTWMGLVAPAGTPTEIVQRLNQELVAVVNDPDVQKQLLNQGIEPDASTPEALGQRINNEVHQFADLVKQAGLKVE</sequence>
<organism evidence="3 4">
    <name type="scientific">Bordetella genomosp. 4</name>
    <dbReference type="NCBI Taxonomy" id="463044"/>
    <lineage>
        <taxon>Bacteria</taxon>
        <taxon>Pseudomonadati</taxon>
        <taxon>Pseudomonadota</taxon>
        <taxon>Betaproteobacteria</taxon>
        <taxon>Burkholderiales</taxon>
        <taxon>Alcaligenaceae</taxon>
        <taxon>Bordetella</taxon>
    </lineage>
</organism>
<dbReference type="Pfam" id="PF03401">
    <property type="entry name" value="TctC"/>
    <property type="match status" value="1"/>
</dbReference>
<accession>A0A261U401</accession>
<comment type="caution">
    <text evidence="3">The sequence shown here is derived from an EMBL/GenBank/DDBJ whole genome shotgun (WGS) entry which is preliminary data.</text>
</comment>
<gene>
    <name evidence="3" type="ORF">CAL20_14950</name>
</gene>
<dbReference type="InterPro" id="IPR005064">
    <property type="entry name" value="BUG"/>
</dbReference>
<keyword evidence="2" id="KW-0732">Signal</keyword>
<dbReference type="InterPro" id="IPR042100">
    <property type="entry name" value="Bug_dom1"/>
</dbReference>
<dbReference type="Gene3D" id="3.40.190.10">
    <property type="entry name" value="Periplasmic binding protein-like II"/>
    <property type="match status" value="1"/>
</dbReference>
<dbReference type="Proteomes" id="UP000216885">
    <property type="component" value="Unassembled WGS sequence"/>
</dbReference>
<dbReference type="Gene3D" id="3.40.190.150">
    <property type="entry name" value="Bordetella uptake gene, domain 1"/>
    <property type="match status" value="1"/>
</dbReference>
<dbReference type="PIRSF" id="PIRSF017082">
    <property type="entry name" value="YflP"/>
    <property type="match status" value="1"/>
</dbReference>